<evidence type="ECO:0000256" key="1">
    <source>
        <dbReference type="ARBA" id="ARBA00009018"/>
    </source>
</evidence>
<keyword evidence="2 5" id="KW-0547">Nucleotide-binding</keyword>
<comment type="catalytic activity">
    <reaction evidence="5">
        <text>3'-dephospho-CoA + ATP = ADP + CoA + H(+)</text>
        <dbReference type="Rhea" id="RHEA:18245"/>
        <dbReference type="ChEBI" id="CHEBI:15378"/>
        <dbReference type="ChEBI" id="CHEBI:30616"/>
        <dbReference type="ChEBI" id="CHEBI:57287"/>
        <dbReference type="ChEBI" id="CHEBI:57328"/>
        <dbReference type="ChEBI" id="CHEBI:456216"/>
        <dbReference type="EC" id="2.7.1.24"/>
    </reaction>
</comment>
<comment type="similarity">
    <text evidence="1 5">Belongs to the CoaE family.</text>
</comment>
<dbReference type="EMBL" id="WSRP01000006">
    <property type="protein sequence ID" value="MVX56193.1"/>
    <property type="molecule type" value="Genomic_DNA"/>
</dbReference>
<dbReference type="GO" id="GO:0005737">
    <property type="term" value="C:cytoplasm"/>
    <property type="evidence" value="ECO:0007669"/>
    <property type="project" value="UniProtKB-SubCell"/>
</dbReference>
<accession>A0A6L6YHF1</accession>
<evidence type="ECO:0000256" key="6">
    <source>
        <dbReference type="NCBIfam" id="TIGR00152"/>
    </source>
</evidence>
<dbReference type="NCBIfam" id="TIGR00152">
    <property type="entry name" value="dephospho-CoA kinase"/>
    <property type="match status" value="1"/>
</dbReference>
<dbReference type="InterPro" id="IPR001977">
    <property type="entry name" value="Depp_CoAkinase"/>
</dbReference>
<dbReference type="PANTHER" id="PTHR10695">
    <property type="entry name" value="DEPHOSPHO-COA KINASE-RELATED"/>
    <property type="match status" value="1"/>
</dbReference>
<dbReference type="EC" id="2.7.1.24" evidence="5 6"/>
<keyword evidence="8" id="KW-1185">Reference proteome</keyword>
<evidence type="ECO:0000256" key="5">
    <source>
        <dbReference type="HAMAP-Rule" id="MF_00376"/>
    </source>
</evidence>
<dbReference type="Pfam" id="PF01121">
    <property type="entry name" value="CoaE"/>
    <property type="match status" value="1"/>
</dbReference>
<proteinExistence type="inferred from homology"/>
<comment type="caution">
    <text evidence="7">The sequence shown here is derived from an EMBL/GenBank/DDBJ whole genome shotgun (WGS) entry which is preliminary data.</text>
</comment>
<dbReference type="CDD" id="cd02022">
    <property type="entry name" value="DPCK"/>
    <property type="match status" value="1"/>
</dbReference>
<evidence type="ECO:0000313" key="8">
    <source>
        <dbReference type="Proteomes" id="UP000472580"/>
    </source>
</evidence>
<keyword evidence="5 7" id="KW-0418">Kinase</keyword>
<comment type="function">
    <text evidence="5">Catalyzes the phosphorylation of the 3'-hydroxyl group of dephosphocoenzyme A to form coenzyme A.</text>
</comment>
<keyword evidence="3 5" id="KW-0067">ATP-binding</keyword>
<dbReference type="SUPFAM" id="SSF52540">
    <property type="entry name" value="P-loop containing nucleoside triphosphate hydrolases"/>
    <property type="match status" value="1"/>
</dbReference>
<dbReference type="PANTHER" id="PTHR10695:SF46">
    <property type="entry name" value="BIFUNCTIONAL COENZYME A SYNTHASE-RELATED"/>
    <property type="match status" value="1"/>
</dbReference>
<sequence length="197" mass="21954">MRIIGLTGGIGSGKTTVSDEFSALGVTVVDADCVSRAVTAPGGIAIDAVRLAFGNDAISPDGSMDRKFMRDLVFRDPMQRKKLESILHPIIQKECLRQLSEAKGRYCIISVPLLTENSFWKQRISRLLVVDTPKDVQITRVMKRNGFPREEVMSIINAQASRTERLKSADDIIENVFSTKELKEAVLRLHVKYSSMD</sequence>
<evidence type="ECO:0000256" key="3">
    <source>
        <dbReference type="ARBA" id="ARBA00022840"/>
    </source>
</evidence>
<dbReference type="PROSITE" id="PS51219">
    <property type="entry name" value="DPCK"/>
    <property type="match status" value="1"/>
</dbReference>
<evidence type="ECO:0000313" key="7">
    <source>
        <dbReference type="EMBL" id="MVX56193.1"/>
    </source>
</evidence>
<dbReference type="UniPathway" id="UPA00241">
    <property type="reaction ID" value="UER00356"/>
</dbReference>
<dbReference type="OrthoDB" id="9812943at2"/>
<evidence type="ECO:0000256" key="2">
    <source>
        <dbReference type="ARBA" id="ARBA00022741"/>
    </source>
</evidence>
<dbReference type="AlphaFoldDB" id="A0A6L6YHF1"/>
<keyword evidence="4 5" id="KW-0173">Coenzyme A biosynthesis</keyword>
<comment type="subcellular location">
    <subcellularLocation>
        <location evidence="5">Cytoplasm</location>
    </subcellularLocation>
</comment>
<feature type="binding site" evidence="5">
    <location>
        <begin position="11"/>
        <end position="16"/>
    </location>
    <ligand>
        <name>ATP</name>
        <dbReference type="ChEBI" id="CHEBI:30616"/>
    </ligand>
</feature>
<dbReference type="GO" id="GO:0004140">
    <property type="term" value="F:dephospho-CoA kinase activity"/>
    <property type="evidence" value="ECO:0007669"/>
    <property type="project" value="UniProtKB-UniRule"/>
</dbReference>
<keyword evidence="5" id="KW-0963">Cytoplasm</keyword>
<keyword evidence="5 7" id="KW-0808">Transferase</keyword>
<comment type="pathway">
    <text evidence="5">Cofactor biosynthesis; coenzyme A biosynthesis; CoA from (R)-pantothenate: step 5/5.</text>
</comment>
<protein>
    <recommendedName>
        <fullName evidence="5 6">Dephospho-CoA kinase</fullName>
        <ecNumber evidence="5 6">2.7.1.24</ecNumber>
    </recommendedName>
    <alternativeName>
        <fullName evidence="5">Dephosphocoenzyme A kinase</fullName>
    </alternativeName>
</protein>
<evidence type="ECO:0000256" key="4">
    <source>
        <dbReference type="ARBA" id="ARBA00022993"/>
    </source>
</evidence>
<name>A0A6L6YHF1_9BURK</name>
<dbReference type="Gene3D" id="3.40.50.300">
    <property type="entry name" value="P-loop containing nucleotide triphosphate hydrolases"/>
    <property type="match status" value="1"/>
</dbReference>
<dbReference type="GO" id="GO:0015937">
    <property type="term" value="P:coenzyme A biosynthetic process"/>
    <property type="evidence" value="ECO:0007669"/>
    <property type="project" value="UniProtKB-UniRule"/>
</dbReference>
<dbReference type="InterPro" id="IPR027417">
    <property type="entry name" value="P-loop_NTPase"/>
</dbReference>
<dbReference type="Proteomes" id="UP000472580">
    <property type="component" value="Unassembled WGS sequence"/>
</dbReference>
<dbReference type="RefSeq" id="WP_160334623.1">
    <property type="nucleotide sequence ID" value="NZ_WSRP01000006.1"/>
</dbReference>
<dbReference type="HAMAP" id="MF_00376">
    <property type="entry name" value="Dephospho_CoA_kinase"/>
    <property type="match status" value="1"/>
</dbReference>
<dbReference type="GO" id="GO:0005524">
    <property type="term" value="F:ATP binding"/>
    <property type="evidence" value="ECO:0007669"/>
    <property type="project" value="UniProtKB-UniRule"/>
</dbReference>
<organism evidence="7 8">
    <name type="scientific">Parasutterella muris</name>
    <dbReference type="NCBI Taxonomy" id="2565572"/>
    <lineage>
        <taxon>Bacteria</taxon>
        <taxon>Pseudomonadati</taxon>
        <taxon>Pseudomonadota</taxon>
        <taxon>Betaproteobacteria</taxon>
        <taxon>Burkholderiales</taxon>
        <taxon>Sutterellaceae</taxon>
        <taxon>Parasutterella</taxon>
    </lineage>
</organism>
<gene>
    <name evidence="5" type="primary">coaE</name>
    <name evidence="7" type="ORF">E5987_03095</name>
</gene>
<reference evidence="7 8" key="1">
    <citation type="submission" date="2019-12" db="EMBL/GenBank/DDBJ databases">
        <title>Microbes associate with the intestines of laboratory mice.</title>
        <authorList>
            <person name="Navarre W."/>
            <person name="Wong E."/>
        </authorList>
    </citation>
    <scope>NUCLEOTIDE SEQUENCE [LARGE SCALE GENOMIC DNA]</scope>
    <source>
        <strain evidence="7 8">NM82_D38</strain>
    </source>
</reference>